<dbReference type="InterPro" id="IPR051678">
    <property type="entry name" value="AGP_Transferase"/>
</dbReference>
<dbReference type="PANTHER" id="PTHR21310:SF55">
    <property type="entry name" value="AMINOGLYCOSIDE PHOSPHOTRANSFERASE DOMAIN-CONTAINING PROTEIN"/>
    <property type="match status" value="1"/>
</dbReference>
<dbReference type="Pfam" id="PF01636">
    <property type="entry name" value="APH"/>
    <property type="match status" value="1"/>
</dbReference>
<comment type="caution">
    <text evidence="2">The sequence shown here is derived from an EMBL/GenBank/DDBJ whole genome shotgun (WGS) entry which is preliminary data.</text>
</comment>
<protein>
    <recommendedName>
        <fullName evidence="1">Aminoglycoside phosphotransferase domain-containing protein</fullName>
    </recommendedName>
</protein>
<dbReference type="InterPro" id="IPR002575">
    <property type="entry name" value="Aminoglycoside_PTrfase"/>
</dbReference>
<dbReference type="PANTHER" id="PTHR21310">
    <property type="entry name" value="AMINOGLYCOSIDE PHOSPHOTRANSFERASE-RELATED-RELATED"/>
    <property type="match status" value="1"/>
</dbReference>
<organism evidence="2 3">
    <name type="scientific">Tricholomella constricta</name>
    <dbReference type="NCBI Taxonomy" id="117010"/>
    <lineage>
        <taxon>Eukaryota</taxon>
        <taxon>Fungi</taxon>
        <taxon>Dikarya</taxon>
        <taxon>Basidiomycota</taxon>
        <taxon>Agaricomycotina</taxon>
        <taxon>Agaricomycetes</taxon>
        <taxon>Agaricomycetidae</taxon>
        <taxon>Agaricales</taxon>
        <taxon>Tricholomatineae</taxon>
        <taxon>Lyophyllaceae</taxon>
        <taxon>Tricholomella</taxon>
    </lineage>
</organism>
<dbReference type="InterPro" id="IPR011009">
    <property type="entry name" value="Kinase-like_dom_sf"/>
</dbReference>
<dbReference type="EMBL" id="JAACJP010000014">
    <property type="protein sequence ID" value="KAF5380060.1"/>
    <property type="molecule type" value="Genomic_DNA"/>
</dbReference>
<gene>
    <name evidence="2" type="ORF">D9615_006116</name>
</gene>
<reference evidence="2 3" key="1">
    <citation type="journal article" date="2020" name="ISME J.">
        <title>Uncovering the hidden diversity of litter-decomposition mechanisms in mushroom-forming fungi.</title>
        <authorList>
            <person name="Floudas D."/>
            <person name="Bentzer J."/>
            <person name="Ahren D."/>
            <person name="Johansson T."/>
            <person name="Persson P."/>
            <person name="Tunlid A."/>
        </authorList>
    </citation>
    <scope>NUCLEOTIDE SEQUENCE [LARGE SCALE GENOMIC DNA]</scope>
    <source>
        <strain evidence="2 3">CBS 661.87</strain>
    </source>
</reference>
<evidence type="ECO:0000259" key="1">
    <source>
        <dbReference type="Pfam" id="PF01636"/>
    </source>
</evidence>
<dbReference type="OrthoDB" id="2906425at2759"/>
<evidence type="ECO:0000313" key="3">
    <source>
        <dbReference type="Proteomes" id="UP000565441"/>
    </source>
</evidence>
<dbReference type="AlphaFoldDB" id="A0A8H5M3N1"/>
<dbReference type="Gene3D" id="3.30.200.150">
    <property type="match status" value="1"/>
</dbReference>
<name>A0A8H5M3N1_9AGAR</name>
<evidence type="ECO:0000313" key="2">
    <source>
        <dbReference type="EMBL" id="KAF5380060.1"/>
    </source>
</evidence>
<dbReference type="Proteomes" id="UP000565441">
    <property type="component" value="Unassembled WGS sequence"/>
</dbReference>
<dbReference type="SUPFAM" id="SSF56112">
    <property type="entry name" value="Protein kinase-like (PK-like)"/>
    <property type="match status" value="1"/>
</dbReference>
<sequence>MSGAPRTPTIPTKSSWLMTRVRGFFHAEILLRVSSWYIRYCDFRRIQYPYFDSPDIYVLPFNTIIKWTERTREEEALSMSLAHALGLPVPRVLSYGDDGSGTGGSIWMTYIPGDQLSQVWYNLSDAERSTIMDQLHLCLLRLRACQNPRSPQISSITGTYIKSFRTCEGVIPPCTDKADFLRYLISARDPNFRKVNEALFDEETRKVKLLEEIPHSIIFAHGDLYRHNVLVKDGRLSGIIDWECAGWLPEYWDYTTMAVRGYQFPGSTWHAALYENSAFKYHKELECEHALVVATEASFPR</sequence>
<accession>A0A8H5M3N1</accession>
<proteinExistence type="predicted"/>
<feature type="domain" description="Aminoglycoside phosphotransferase" evidence="1">
    <location>
        <begin position="65"/>
        <end position="273"/>
    </location>
</feature>
<keyword evidence="3" id="KW-1185">Reference proteome</keyword>
<dbReference type="Gene3D" id="3.90.1200.10">
    <property type="match status" value="1"/>
</dbReference>